<proteinExistence type="predicted"/>
<gene>
    <name evidence="1" type="ORF">GCM10011583_11390</name>
</gene>
<evidence type="ECO:0000313" key="1">
    <source>
        <dbReference type="EMBL" id="GGJ81644.1"/>
    </source>
</evidence>
<accession>A0ABQ2E0G4</accession>
<comment type="caution">
    <text evidence="1">The sequence shown here is derived from an EMBL/GenBank/DDBJ whole genome shotgun (WGS) entry which is preliminary data.</text>
</comment>
<reference evidence="2" key="1">
    <citation type="journal article" date="2019" name="Int. J. Syst. Evol. Microbiol.">
        <title>The Global Catalogue of Microorganisms (GCM) 10K type strain sequencing project: providing services to taxonomists for standard genome sequencing and annotation.</title>
        <authorList>
            <consortium name="The Broad Institute Genomics Platform"/>
            <consortium name="The Broad Institute Genome Sequencing Center for Infectious Disease"/>
            <person name="Wu L."/>
            <person name="Ma J."/>
        </authorList>
    </citation>
    <scope>NUCLEOTIDE SEQUENCE [LARGE SCALE GENOMIC DNA]</scope>
    <source>
        <strain evidence="2">CGMCC 4.7275</strain>
    </source>
</reference>
<dbReference type="EMBL" id="BMMV01000003">
    <property type="protein sequence ID" value="GGJ81644.1"/>
    <property type="molecule type" value="Genomic_DNA"/>
</dbReference>
<name>A0ABQ2E0G4_9ACTN</name>
<protein>
    <submittedName>
        <fullName evidence="1">Uncharacterized protein</fullName>
    </submittedName>
</protein>
<organism evidence="1 2">
    <name type="scientific">Streptomyces camponoticapitis</name>
    <dbReference type="NCBI Taxonomy" id="1616125"/>
    <lineage>
        <taxon>Bacteria</taxon>
        <taxon>Bacillati</taxon>
        <taxon>Actinomycetota</taxon>
        <taxon>Actinomycetes</taxon>
        <taxon>Kitasatosporales</taxon>
        <taxon>Streptomycetaceae</taxon>
        <taxon>Streptomyces</taxon>
    </lineage>
</organism>
<dbReference type="Proteomes" id="UP000660265">
    <property type="component" value="Unassembled WGS sequence"/>
</dbReference>
<sequence length="79" mass="8373">MLIAVVDGQNETAVWDPDEITISVQRGTHPHDLIMELRALLSDLGAPTTGAGLRCFCGDPIELPTEPDLPHSTTGAPTP</sequence>
<evidence type="ECO:0000313" key="2">
    <source>
        <dbReference type="Proteomes" id="UP000660265"/>
    </source>
</evidence>
<keyword evidence="2" id="KW-1185">Reference proteome</keyword>